<keyword evidence="5" id="KW-0862">Zinc</keyword>
<gene>
    <name evidence="9" type="ORF">LSTR_LSTR000960</name>
</gene>
<dbReference type="InParanoid" id="A0A482X0U3"/>
<dbReference type="Pfam" id="PF00096">
    <property type="entry name" value="zf-C2H2"/>
    <property type="match status" value="2"/>
</dbReference>
<dbReference type="GO" id="GO:0008270">
    <property type="term" value="F:zinc ion binding"/>
    <property type="evidence" value="ECO:0007669"/>
    <property type="project" value="UniProtKB-KW"/>
</dbReference>
<evidence type="ECO:0000256" key="5">
    <source>
        <dbReference type="ARBA" id="ARBA00022833"/>
    </source>
</evidence>
<sequence>MESVVDGQDFILIGDEIRYPCERCGRTYRFKRDMRTHIKYECGMEPRFHCPHCSYRSKRKGDLRAHIAIKHLQIITTYFDGHISAEDGLVENDCGSRFACHRCGRSYRQKYNLNVHQKYECAFPNSNSLVGEELGGDDENVEAMKIRFRCDRCGKSYSRRKTLNFHQRYECGVDPKFQCPYCAHKAKRRADLRKHVGLRHSVPIQ</sequence>
<keyword evidence="6" id="KW-0539">Nucleus</keyword>
<evidence type="ECO:0000256" key="7">
    <source>
        <dbReference type="PROSITE-ProRule" id="PRU00042"/>
    </source>
</evidence>
<evidence type="ECO:0000259" key="8">
    <source>
        <dbReference type="PROSITE" id="PS50157"/>
    </source>
</evidence>
<keyword evidence="2" id="KW-0479">Metal-binding</keyword>
<dbReference type="STRING" id="195883.A0A482X0U3"/>
<keyword evidence="10" id="KW-1185">Reference proteome</keyword>
<feature type="domain" description="C2H2-type" evidence="8">
    <location>
        <begin position="19"/>
        <end position="46"/>
    </location>
</feature>
<evidence type="ECO:0000313" key="10">
    <source>
        <dbReference type="Proteomes" id="UP000291343"/>
    </source>
</evidence>
<dbReference type="Proteomes" id="UP000291343">
    <property type="component" value="Unassembled WGS sequence"/>
</dbReference>
<dbReference type="InterPro" id="IPR050888">
    <property type="entry name" value="ZnF_C2H2-type_TF"/>
</dbReference>
<evidence type="ECO:0000256" key="1">
    <source>
        <dbReference type="ARBA" id="ARBA00004123"/>
    </source>
</evidence>
<evidence type="ECO:0000256" key="2">
    <source>
        <dbReference type="ARBA" id="ARBA00022723"/>
    </source>
</evidence>
<comment type="subcellular location">
    <subcellularLocation>
        <location evidence="1">Nucleus</location>
    </subcellularLocation>
</comment>
<dbReference type="GO" id="GO:0005634">
    <property type="term" value="C:nucleus"/>
    <property type="evidence" value="ECO:0007669"/>
    <property type="project" value="UniProtKB-SubCell"/>
</dbReference>
<reference evidence="9 10" key="1">
    <citation type="journal article" date="2017" name="Gigascience">
        <title>Genome sequence of the small brown planthopper, Laodelphax striatellus.</title>
        <authorList>
            <person name="Zhu J."/>
            <person name="Jiang F."/>
            <person name="Wang X."/>
            <person name="Yang P."/>
            <person name="Bao Y."/>
            <person name="Zhao W."/>
            <person name="Wang W."/>
            <person name="Lu H."/>
            <person name="Wang Q."/>
            <person name="Cui N."/>
            <person name="Li J."/>
            <person name="Chen X."/>
            <person name="Luo L."/>
            <person name="Yu J."/>
            <person name="Kang L."/>
            <person name="Cui F."/>
        </authorList>
    </citation>
    <scope>NUCLEOTIDE SEQUENCE [LARGE SCALE GENOMIC DNA]</scope>
    <source>
        <strain evidence="9">Lst14</strain>
    </source>
</reference>
<dbReference type="SUPFAM" id="SSF57667">
    <property type="entry name" value="beta-beta-alpha zinc fingers"/>
    <property type="match status" value="2"/>
</dbReference>
<name>A0A482X0U3_LAOST</name>
<evidence type="ECO:0000256" key="3">
    <source>
        <dbReference type="ARBA" id="ARBA00022737"/>
    </source>
</evidence>
<keyword evidence="4 7" id="KW-0863">Zinc-finger</keyword>
<protein>
    <recommendedName>
        <fullName evidence="8">C2H2-type domain-containing protein</fullName>
    </recommendedName>
</protein>
<dbReference type="PANTHER" id="PTHR24406">
    <property type="entry name" value="TRANSCRIPTIONAL REPRESSOR CTCFL-RELATED"/>
    <property type="match status" value="1"/>
</dbReference>
<evidence type="ECO:0000256" key="4">
    <source>
        <dbReference type="ARBA" id="ARBA00022771"/>
    </source>
</evidence>
<dbReference type="Gene3D" id="3.30.160.60">
    <property type="entry name" value="Classic Zinc Finger"/>
    <property type="match status" value="2"/>
</dbReference>
<proteinExistence type="predicted"/>
<dbReference type="OrthoDB" id="10004641at2759"/>
<dbReference type="InterPro" id="IPR013087">
    <property type="entry name" value="Znf_C2H2_type"/>
</dbReference>
<evidence type="ECO:0000256" key="6">
    <source>
        <dbReference type="ARBA" id="ARBA00023242"/>
    </source>
</evidence>
<dbReference type="Pfam" id="PF13909">
    <property type="entry name" value="zf-H2C2_5"/>
    <property type="match status" value="1"/>
</dbReference>
<dbReference type="AlphaFoldDB" id="A0A482X0U3"/>
<dbReference type="InterPro" id="IPR036236">
    <property type="entry name" value="Znf_C2H2_sf"/>
</dbReference>
<feature type="domain" description="C2H2-type" evidence="8">
    <location>
        <begin position="98"/>
        <end position="118"/>
    </location>
</feature>
<keyword evidence="3" id="KW-0677">Repeat</keyword>
<accession>A0A482X0U3</accession>
<feature type="domain" description="C2H2-type" evidence="8">
    <location>
        <begin position="148"/>
        <end position="175"/>
    </location>
</feature>
<dbReference type="EMBL" id="QKKF02019844">
    <property type="protein sequence ID" value="RZF39439.1"/>
    <property type="molecule type" value="Genomic_DNA"/>
</dbReference>
<evidence type="ECO:0000313" key="9">
    <source>
        <dbReference type="EMBL" id="RZF39439.1"/>
    </source>
</evidence>
<dbReference type="PROSITE" id="PS50157">
    <property type="entry name" value="ZINC_FINGER_C2H2_2"/>
    <property type="match status" value="3"/>
</dbReference>
<comment type="caution">
    <text evidence="9">The sequence shown here is derived from an EMBL/GenBank/DDBJ whole genome shotgun (WGS) entry which is preliminary data.</text>
</comment>
<dbReference type="SMART" id="SM00355">
    <property type="entry name" value="ZnF_C2H2"/>
    <property type="match status" value="5"/>
</dbReference>
<organism evidence="9 10">
    <name type="scientific">Laodelphax striatellus</name>
    <name type="common">Small brown planthopper</name>
    <name type="synonym">Delphax striatella</name>
    <dbReference type="NCBI Taxonomy" id="195883"/>
    <lineage>
        <taxon>Eukaryota</taxon>
        <taxon>Metazoa</taxon>
        <taxon>Ecdysozoa</taxon>
        <taxon>Arthropoda</taxon>
        <taxon>Hexapoda</taxon>
        <taxon>Insecta</taxon>
        <taxon>Pterygota</taxon>
        <taxon>Neoptera</taxon>
        <taxon>Paraneoptera</taxon>
        <taxon>Hemiptera</taxon>
        <taxon>Auchenorrhyncha</taxon>
        <taxon>Fulgoroidea</taxon>
        <taxon>Delphacidae</taxon>
        <taxon>Criomorphinae</taxon>
        <taxon>Laodelphax</taxon>
    </lineage>
</organism>